<dbReference type="Pfam" id="PF00534">
    <property type="entry name" value="Glycos_transf_1"/>
    <property type="match status" value="1"/>
</dbReference>
<dbReference type="GO" id="GO:0016757">
    <property type="term" value="F:glycosyltransferase activity"/>
    <property type="evidence" value="ECO:0007669"/>
    <property type="project" value="InterPro"/>
</dbReference>
<gene>
    <name evidence="3" type="ORF">IF651_07825</name>
</gene>
<dbReference type="CDD" id="cd03801">
    <property type="entry name" value="GT4_PimA-like"/>
    <property type="match status" value="1"/>
</dbReference>
<evidence type="ECO:0000313" key="3">
    <source>
        <dbReference type="EMBL" id="MBD8078964.1"/>
    </source>
</evidence>
<organism evidence="3 4">
    <name type="scientific">Cellulosimicrobium arenosum</name>
    <dbReference type="NCBI Taxonomy" id="2708133"/>
    <lineage>
        <taxon>Bacteria</taxon>
        <taxon>Bacillati</taxon>
        <taxon>Actinomycetota</taxon>
        <taxon>Actinomycetes</taxon>
        <taxon>Micrococcales</taxon>
        <taxon>Promicromonosporaceae</taxon>
        <taxon>Cellulosimicrobium</taxon>
    </lineage>
</organism>
<comment type="caution">
    <text evidence="3">The sequence shown here is derived from an EMBL/GenBank/DDBJ whole genome shotgun (WGS) entry which is preliminary data.</text>
</comment>
<evidence type="ECO:0000256" key="1">
    <source>
        <dbReference type="ARBA" id="ARBA00022679"/>
    </source>
</evidence>
<dbReference type="PANTHER" id="PTHR12526:SF635">
    <property type="entry name" value="GLYCOSYL TRANSFERASE GROUP 1"/>
    <property type="match status" value="1"/>
</dbReference>
<dbReference type="SUPFAM" id="SSF53756">
    <property type="entry name" value="UDP-Glycosyltransferase/glycogen phosphorylase"/>
    <property type="match status" value="1"/>
</dbReference>
<accession>A0A927G9C2</accession>
<dbReference type="InterPro" id="IPR001296">
    <property type="entry name" value="Glyco_trans_1"/>
</dbReference>
<name>A0A927G9C2_9MICO</name>
<evidence type="ECO:0000313" key="4">
    <source>
        <dbReference type="Proteomes" id="UP000610846"/>
    </source>
</evidence>
<dbReference type="AlphaFoldDB" id="A0A927G9C2"/>
<dbReference type="EMBL" id="JACYHB010000005">
    <property type="protein sequence ID" value="MBD8078964.1"/>
    <property type="molecule type" value="Genomic_DNA"/>
</dbReference>
<dbReference type="Proteomes" id="UP000610846">
    <property type="component" value="Unassembled WGS sequence"/>
</dbReference>
<protein>
    <submittedName>
        <fullName evidence="3">Glycosyltransferase family 4 protein</fullName>
    </submittedName>
</protein>
<keyword evidence="4" id="KW-1185">Reference proteome</keyword>
<evidence type="ECO:0000259" key="2">
    <source>
        <dbReference type="Pfam" id="PF00534"/>
    </source>
</evidence>
<keyword evidence="1" id="KW-0808">Transferase</keyword>
<reference evidence="3" key="1">
    <citation type="journal article" date="2018" name="Curr. Microbiol.">
        <title>Cellulosimicrobium arenosum sp. nov., Isolated from Marine Sediment Sand.</title>
        <authorList>
            <person name="Oh M."/>
            <person name="Kim J.H."/>
            <person name="Yoon J.H."/>
            <person name="Schumann P."/>
            <person name="Kim W."/>
        </authorList>
    </citation>
    <scope>NUCLEOTIDE SEQUENCE</scope>
    <source>
        <strain evidence="3">KCTC 49039</strain>
    </source>
</reference>
<proteinExistence type="predicted"/>
<dbReference type="PANTHER" id="PTHR12526">
    <property type="entry name" value="GLYCOSYLTRANSFERASE"/>
    <property type="match status" value="1"/>
</dbReference>
<reference evidence="3" key="2">
    <citation type="submission" date="2020-09" db="EMBL/GenBank/DDBJ databases">
        <authorList>
            <person name="Yu Y."/>
        </authorList>
    </citation>
    <scope>NUCLEOTIDE SEQUENCE</scope>
    <source>
        <strain evidence="3">KCTC 49039</strain>
    </source>
</reference>
<feature type="domain" description="Glycosyl transferase family 1" evidence="2">
    <location>
        <begin position="186"/>
        <end position="337"/>
    </location>
</feature>
<dbReference type="RefSeq" id="WP_191828555.1">
    <property type="nucleotide sequence ID" value="NZ_JACYHB010000005.1"/>
</dbReference>
<dbReference type="Gene3D" id="3.40.50.2000">
    <property type="entry name" value="Glycogen Phosphorylase B"/>
    <property type="match status" value="2"/>
</dbReference>
<sequence>MKILQIVPTIGPGTGVGAVAHHLEAEWQRLGVPTARFTLDDAAGSWLPEPGPGARGKLVLALRVVWFSTVGTVLARRALRRDPAAVGVCHNDALAGDVYVNHGILQVAMRSRGRFALRMARNPMHLFIATRDTLRYSGRSHRLVVNLVHEEDAALRATYPRLRPPTVVLGNGVDIERYAPPTAAQRTTARQALGLPEPATVLAFVGHEFARKGLPLVVDALERLDEHTHLVVAGGTQDMVRGLRSDVRARGLADRVHLLGSTPDPRPVLHAADALVLPSAYESYGLVVLEALACGVPVVATPVGCVPDVVVDGASGYVVAADAEEIATAVRDLAARDRTLLAAASRAAAEQHSWEAVARRYVEVLRDLEESPTGRRVTL</sequence>